<keyword evidence="1" id="KW-0812">Transmembrane</keyword>
<dbReference type="KEGG" id="fku:FGKAn22_21600"/>
<keyword evidence="3" id="KW-1185">Reference proteome</keyword>
<dbReference type="AlphaFoldDB" id="A0AAN1T0H7"/>
<evidence type="ECO:0000256" key="1">
    <source>
        <dbReference type="SAM" id="Phobius"/>
    </source>
</evidence>
<organism evidence="2 3">
    <name type="scientific">Ferrigenium kumadai</name>
    <dbReference type="NCBI Taxonomy" id="1682490"/>
    <lineage>
        <taxon>Bacteria</taxon>
        <taxon>Pseudomonadati</taxon>
        <taxon>Pseudomonadota</taxon>
        <taxon>Betaproteobacteria</taxon>
        <taxon>Nitrosomonadales</taxon>
        <taxon>Gallionellaceae</taxon>
        <taxon>Ferrigenium</taxon>
    </lineage>
</organism>
<feature type="transmembrane region" description="Helical" evidence="1">
    <location>
        <begin position="6"/>
        <end position="25"/>
    </location>
</feature>
<dbReference type="RefSeq" id="WP_212785702.1">
    <property type="nucleotide sequence ID" value="NZ_AP019536.1"/>
</dbReference>
<dbReference type="EMBL" id="AP019536">
    <property type="protein sequence ID" value="BBJ00468.1"/>
    <property type="molecule type" value="Genomic_DNA"/>
</dbReference>
<proteinExistence type="predicted"/>
<reference evidence="2 3" key="1">
    <citation type="submission" date="2019-03" db="EMBL/GenBank/DDBJ databases">
        <title>Complete genome sequence of Ferrigenium kumadai strain An22, a microaerophilic iron-oxidizing bacterium isolated from a paddy field soil.</title>
        <authorList>
            <person name="Watanabe T."/>
            <person name="Asakawa S."/>
        </authorList>
    </citation>
    <scope>NUCLEOTIDE SEQUENCE [LARGE SCALE GENOMIC DNA]</scope>
    <source>
        <strain evidence="2 3">An22</strain>
    </source>
</reference>
<keyword evidence="1" id="KW-1133">Transmembrane helix</keyword>
<protein>
    <submittedName>
        <fullName evidence="2">Uncharacterized protein</fullName>
    </submittedName>
</protein>
<name>A0AAN1T0H7_9PROT</name>
<keyword evidence="1" id="KW-0472">Membrane</keyword>
<gene>
    <name evidence="2" type="ORF">FGKAn22_21600</name>
</gene>
<evidence type="ECO:0000313" key="3">
    <source>
        <dbReference type="Proteomes" id="UP001319121"/>
    </source>
</evidence>
<feature type="transmembrane region" description="Helical" evidence="1">
    <location>
        <begin position="37"/>
        <end position="59"/>
    </location>
</feature>
<evidence type="ECO:0000313" key="2">
    <source>
        <dbReference type="EMBL" id="BBJ00468.1"/>
    </source>
</evidence>
<dbReference type="Proteomes" id="UP001319121">
    <property type="component" value="Chromosome"/>
</dbReference>
<sequence length="66" mass="7853">MLILRLFFVLVILLVVLGGGMYIFTRDRRYLRFAWQTVRFAVLVLLVSGLLFVLERYVLTGWRVFL</sequence>
<accession>A0AAN1T0H7</accession>